<organism evidence="2">
    <name type="scientific">bioreactor metagenome</name>
    <dbReference type="NCBI Taxonomy" id="1076179"/>
    <lineage>
        <taxon>unclassified sequences</taxon>
        <taxon>metagenomes</taxon>
        <taxon>ecological metagenomes</taxon>
    </lineage>
</organism>
<reference evidence="2" key="1">
    <citation type="submission" date="2019-08" db="EMBL/GenBank/DDBJ databases">
        <authorList>
            <person name="Kucharzyk K."/>
            <person name="Murdoch R.W."/>
            <person name="Higgins S."/>
            <person name="Loffler F."/>
        </authorList>
    </citation>
    <scope>NUCLEOTIDE SEQUENCE</scope>
</reference>
<gene>
    <name evidence="2" type="ORF">SDC9_11388</name>
</gene>
<name>A0A644TFV7_9ZZZZ</name>
<protein>
    <submittedName>
        <fullName evidence="2">Uncharacterized protein</fullName>
    </submittedName>
</protein>
<sequence>MSQEVYADKVSNIYVNGDTVRIDFVSLNPALQDKDGNLVYNHAARIVIPLAGFMEGFSLGQNVIGQLVDKGAITITPQQQPVSPVEQPVNTEDDGHEG</sequence>
<evidence type="ECO:0000256" key="1">
    <source>
        <dbReference type="SAM" id="MobiDB-lite"/>
    </source>
</evidence>
<dbReference type="EMBL" id="VSSQ01000029">
    <property type="protein sequence ID" value="MPL65724.1"/>
    <property type="molecule type" value="Genomic_DNA"/>
</dbReference>
<accession>A0A644TFV7</accession>
<dbReference type="AlphaFoldDB" id="A0A644TFV7"/>
<evidence type="ECO:0000313" key="2">
    <source>
        <dbReference type="EMBL" id="MPL65724.1"/>
    </source>
</evidence>
<feature type="region of interest" description="Disordered" evidence="1">
    <location>
        <begin position="78"/>
        <end position="98"/>
    </location>
</feature>
<comment type="caution">
    <text evidence="2">The sequence shown here is derived from an EMBL/GenBank/DDBJ whole genome shotgun (WGS) entry which is preliminary data.</text>
</comment>
<proteinExistence type="predicted"/>
<feature type="compositionally biased region" description="Low complexity" evidence="1">
    <location>
        <begin position="78"/>
        <end position="89"/>
    </location>
</feature>